<feature type="region of interest" description="Disordered" evidence="1">
    <location>
        <begin position="1882"/>
        <end position="1932"/>
    </location>
</feature>
<feature type="compositionally biased region" description="Low complexity" evidence="1">
    <location>
        <begin position="605"/>
        <end position="615"/>
    </location>
</feature>
<feature type="compositionally biased region" description="Basic and acidic residues" evidence="1">
    <location>
        <begin position="826"/>
        <end position="835"/>
    </location>
</feature>
<proteinExistence type="predicted"/>
<evidence type="ECO:0000256" key="1">
    <source>
        <dbReference type="SAM" id="MobiDB-lite"/>
    </source>
</evidence>
<feature type="domain" description="RSE1/DDB1/CPSF1 C-terminal" evidence="2">
    <location>
        <begin position="1620"/>
        <end position="1786"/>
    </location>
</feature>
<dbReference type="InterPro" id="IPR015943">
    <property type="entry name" value="WD40/YVTN_repeat-like_dom_sf"/>
</dbReference>
<feature type="region of interest" description="Disordered" evidence="1">
    <location>
        <begin position="1171"/>
        <end position="1190"/>
    </location>
</feature>
<sequence>MSSKLDSGDHLSLTDDFSIESDNLSDKLNYYTHSESESESEVTYSSWIENNNGLNNSLSAQSSSLDLPHLNEYSSNINTVRPIDNDSFSSQFDNFLKSKSNYNSSANSDPEFTEFYGYMQKRIPSGTITDMSFLCSHGDSLSQLENSSISLLASILHESKSRSNSGWSGVSGKSTLQLYEGISSSIIVTQSLNAKSSQSPRETFKNSSTSPRAIPETKFNCENTTYLLRLAGKLPLPSDIIPIKIVPLLLIRNSAVIFTPDQALFIQSAQVTCGDVNIYKVPFLGTVQPNIFDLIPKKSSIKIQENSTILSQNESSYKKLSTLESPKKVSVKRWWESSTRISKLELELKQDLIANKTELKDDMLDHRKNFISKTSNFNQLPKLITYPSCTSTLVDVGTISGWNFSHPSILAQSSNLVPIKNGIENFYVVTDKGYILLAEVTSSPSITFHVVKLGKSSTSENQTPIHPKKTLDDIFDSLSDSKLDAASNSLISCSNVITVLDNTIGLANSTELLSSGSTANSALPNNTFVENNLDLEESSFNIENNQPIYLKGTPFDEKSPILSELILVGGNGCDNNLLCVSSFRKNLTFPKEPPLTNSNSHLSDEISSSMNSNSRSTNANNDYFHFGEYSPSFNNKHNSRTDNRGYKMTPKPKDDRLWSQNAIDKYPKTNTLIYNCWAHSTASIIFKTISLSSENSTHLTVPKTKSIQNESIIKLSEYSICDQLSPLFDWDTVPVQQQKDENVNFDIPKLLFKHDFTKVFSNQTMKNFTTSSSQNSKICETLFPNLFGNDSFIICGATNRSLINNANNTDFADDNNVDAKSPKINRNRDNDSRFSGSEKLRKLQYGHPTKLVKKLNYSFNSIINKFSKPKSKKNKKSKKPHIYSLMTESNKIPDFHISPKGLFVLSYPTSKINLNHTYDISNSPEGIMMPNDYIPETESKPNSNIIISSFAQFSSISFECQNSKYDILSDKKNYDLLNDFLARNPFFFSLDRLINSGEVIYAKKWNLECPNCQNVAPSSVRANPECACDSEICKISDVKCTWIIVFKKHWALISVYNSGLTISGSPSLVYLVETSWSFTDGFSFSHKELLSRSEPFKSNPLPGENSESYFDAELINSANISHSSFISLEPSYKLSNDLGVEEQDTFSNDEGILSIAINHLQPNNVFNNISKNEYNTSNSRNSQSKKSIGLSATNPNSDCNSVLSCSFIIHFLLHPLEKNHKLYELHNNSTAQSLDVNCEIFSFIGLNFYTKVLYAYNGNSHVSCLNTYIPVNPQIFSHPVCSAGFINGDINISIIKKKLFQHYSPIENNDNEPALHASNFENASLQALLEYKYNVPKHLDTCNTLAILNSDYPLQSCIKNSFPGPSSNISYSESISEKKFASNIPNDILFVSQPMFMMMFIGLRNGGLLSFNIYKTNNLDFSNSNKHVEITIYPSESQILKIGNTPVYVSTIPPIDPHQSDSNCSSFFIISDASYIAKIDDLGLLKVNRLVVPELEFENSKNSYYYLKNSHFPRTSTLSNTQYSKDFLTDNFKDYRKPKHILKISNILNSNNLKKDKSDELEVMAILSTGSLVKIEVSRSSTVVLTSLSSNSFIPKQVLYDNVNSCLVSVGSDLSSDTYKSIIKLIDPNNGLTIDQVELLPNETVLSISFWEIDISNSTVDNQSISDGTEKDSCNLKNKYYRYLLVGTSLKASRLSSTGRLVVYRFKLNQPKNNHPSEDLCSDSPNNQARNALHSHNNNVNIRNDLKIKFVWKMSTGKPISAISPIGKTGFVAIGYGNNLSIYQLDIFKKVWNECASSRLRWPISNLCCFDPIIDHCNSNINPVLNSKAYDMYTSKKLSEIDAKYNYWIISVSSLKEAHNLYSFRLPKYVNSKIFLDLKTSTTSNSKSDSVAIPLRSLNPSETNKNSTATQKDPSRPSTSSSPPGEEISNTGDVQFNLFSDATIKTDNKNSDNSSFLCDDLMQDENSEIKVNSSSPTIAGERFTKQVLEKGSLQYLFTAKQGYPVSHSIFLGSRLIFSIDRSGYLRLFAVPTLPESMNPWSKFVEDSTKSNKLSIGDQILNTDSEPSNYCKNTVSYSDSTESYNIAKEKYIQDDQNVHSDKVYIENRCNCHQKCNTQCKYHSSSPDLKDSVGIISDYLSKIGLDSFMLNRKHNCSRKYNSNSSLDTIGVNQSLFCGNYEISYKNYALDSLSKFLTRDIPTGIKKNTFLNPRFYSSLNVISFENSESILLKQQYDLMRISNSRNINQKTNPELNSLLVSTISGSFWSFTRIHKIPFLLLRTVQELLEADDNIMPLFSSFENHSSQNSNLVPMHSNIVTGYFSGVLNNPDKNTTSPGSKTHILSGIILSLYLNKTNFYSSKTPNDLSCSNKNSDDLYMDFSSSNLTSDNSRGDLLDSRSFNENLAFKNCCPRIRWITKNYQTLYPLVYNLIVYWKSLALENYNPVAINLLTLAFSMNHKYETCPGYRTGSPSKYNKVETPKLNIEIPDYDVDLESKARLSNLSNDSTNHLSPYVMDSMIEIVVRDIERVW</sequence>
<dbReference type="OrthoDB" id="5571512at2759"/>
<reference evidence="3 4" key="1">
    <citation type="submission" date="2017-01" db="EMBL/GenBank/DDBJ databases">
        <authorList>
            <person name="Mah S.A."/>
            <person name="Swanson W.J."/>
            <person name="Moy G.W."/>
            <person name="Vacquier V.D."/>
        </authorList>
    </citation>
    <scope>NUCLEOTIDE SEQUENCE [LARGE SCALE GENOMIC DNA]</scope>
    <source>
        <strain evidence="3 4">GSMNP</strain>
    </source>
</reference>
<dbReference type="Gene3D" id="2.130.10.10">
    <property type="entry name" value="YVTN repeat-like/Quinoprotein amine dehydrogenase"/>
    <property type="match status" value="1"/>
</dbReference>
<feature type="compositionally biased region" description="Basic and acidic residues" evidence="1">
    <location>
        <begin position="639"/>
        <end position="653"/>
    </location>
</feature>
<organism evidence="3 4">
    <name type="scientific">Smittium culicis</name>
    <dbReference type="NCBI Taxonomy" id="133412"/>
    <lineage>
        <taxon>Eukaryota</taxon>
        <taxon>Fungi</taxon>
        <taxon>Fungi incertae sedis</taxon>
        <taxon>Zoopagomycota</taxon>
        <taxon>Kickxellomycotina</taxon>
        <taxon>Harpellomycetes</taxon>
        <taxon>Harpellales</taxon>
        <taxon>Legeriomycetaceae</taxon>
        <taxon>Smittium</taxon>
    </lineage>
</organism>
<dbReference type="GO" id="GO:0003676">
    <property type="term" value="F:nucleic acid binding"/>
    <property type="evidence" value="ECO:0007669"/>
    <property type="project" value="InterPro"/>
</dbReference>
<comment type="caution">
    <text evidence="3">The sequence shown here is derived from an EMBL/GenBank/DDBJ whole genome shotgun (WGS) entry which is preliminary data.</text>
</comment>
<dbReference type="GO" id="GO:0005634">
    <property type="term" value="C:nucleus"/>
    <property type="evidence" value="ECO:0007669"/>
    <property type="project" value="InterPro"/>
</dbReference>
<feature type="region of interest" description="Disordered" evidence="1">
    <location>
        <begin position="634"/>
        <end position="653"/>
    </location>
</feature>
<feature type="region of interest" description="Disordered" evidence="1">
    <location>
        <begin position="812"/>
        <end position="835"/>
    </location>
</feature>
<gene>
    <name evidence="3" type="ORF">AYI70_g2282</name>
</gene>
<protein>
    <recommendedName>
        <fullName evidence="2">RSE1/DDB1/CPSF1 C-terminal domain-containing protein</fullName>
    </recommendedName>
</protein>
<dbReference type="Proteomes" id="UP000187283">
    <property type="component" value="Unassembled WGS sequence"/>
</dbReference>
<keyword evidence="4" id="KW-1185">Reference proteome</keyword>
<evidence type="ECO:0000313" key="3">
    <source>
        <dbReference type="EMBL" id="OMJ23401.1"/>
    </source>
</evidence>
<evidence type="ECO:0000259" key="2">
    <source>
        <dbReference type="Pfam" id="PF03178"/>
    </source>
</evidence>
<evidence type="ECO:0000313" key="4">
    <source>
        <dbReference type="Proteomes" id="UP000187283"/>
    </source>
</evidence>
<accession>A0A1R1Y8W6</accession>
<dbReference type="EMBL" id="LSSN01000548">
    <property type="protein sequence ID" value="OMJ23401.1"/>
    <property type="molecule type" value="Genomic_DNA"/>
</dbReference>
<dbReference type="InterPro" id="IPR004871">
    <property type="entry name" value="RSE1/DDB1/CPSF1_C"/>
</dbReference>
<feature type="compositionally biased region" description="Polar residues" evidence="1">
    <location>
        <begin position="1898"/>
        <end position="1912"/>
    </location>
</feature>
<dbReference type="Pfam" id="PF03178">
    <property type="entry name" value="CPSF_A"/>
    <property type="match status" value="1"/>
</dbReference>
<name>A0A1R1Y8W6_9FUNG</name>
<feature type="region of interest" description="Disordered" evidence="1">
    <location>
        <begin position="590"/>
        <end position="615"/>
    </location>
</feature>